<evidence type="ECO:0000256" key="1">
    <source>
        <dbReference type="SAM" id="MobiDB-lite"/>
    </source>
</evidence>
<dbReference type="EMBL" id="BAAAEW010000018">
    <property type="protein sequence ID" value="GAA0753331.1"/>
    <property type="molecule type" value="Genomic_DNA"/>
</dbReference>
<evidence type="ECO:0000313" key="2">
    <source>
        <dbReference type="EMBL" id="GAA0753331.1"/>
    </source>
</evidence>
<accession>A0ABN1K2X5</accession>
<sequence length="96" mass="10560">MMQRSAARHPQTLGEPARPAAVRNEDLTLNTPDEMLSRGLLTADQHHQISAWIHHAKTPEAIMQMPAPLWQALSLASVLMNVDSELTQPPSFDLGA</sequence>
<proteinExistence type="predicted"/>
<organism evidence="2 3">
    <name type="scientific">Ideonella azotifigens</name>
    <dbReference type="NCBI Taxonomy" id="513160"/>
    <lineage>
        <taxon>Bacteria</taxon>
        <taxon>Pseudomonadati</taxon>
        <taxon>Pseudomonadota</taxon>
        <taxon>Betaproteobacteria</taxon>
        <taxon>Burkholderiales</taxon>
        <taxon>Sphaerotilaceae</taxon>
        <taxon>Ideonella</taxon>
    </lineage>
</organism>
<comment type="caution">
    <text evidence="2">The sequence shown here is derived from an EMBL/GenBank/DDBJ whole genome shotgun (WGS) entry which is preliminary data.</text>
</comment>
<dbReference type="Proteomes" id="UP001500279">
    <property type="component" value="Unassembled WGS sequence"/>
</dbReference>
<gene>
    <name evidence="2" type="ORF">GCM10009107_28280</name>
</gene>
<protein>
    <submittedName>
        <fullName evidence="2">Uncharacterized protein</fullName>
    </submittedName>
</protein>
<reference evidence="2 3" key="1">
    <citation type="journal article" date="2019" name="Int. J. Syst. Evol. Microbiol.">
        <title>The Global Catalogue of Microorganisms (GCM) 10K type strain sequencing project: providing services to taxonomists for standard genome sequencing and annotation.</title>
        <authorList>
            <consortium name="The Broad Institute Genomics Platform"/>
            <consortium name="The Broad Institute Genome Sequencing Center for Infectious Disease"/>
            <person name="Wu L."/>
            <person name="Ma J."/>
        </authorList>
    </citation>
    <scope>NUCLEOTIDE SEQUENCE [LARGE SCALE GENOMIC DNA]</scope>
    <source>
        <strain evidence="2 3">JCM 15503</strain>
    </source>
</reference>
<name>A0ABN1K2X5_9BURK</name>
<keyword evidence="3" id="KW-1185">Reference proteome</keyword>
<evidence type="ECO:0000313" key="3">
    <source>
        <dbReference type="Proteomes" id="UP001500279"/>
    </source>
</evidence>
<feature type="region of interest" description="Disordered" evidence="1">
    <location>
        <begin position="1"/>
        <end position="26"/>
    </location>
</feature>